<dbReference type="InterPro" id="IPR000731">
    <property type="entry name" value="SSD"/>
</dbReference>
<dbReference type="EMBL" id="AP017928">
    <property type="protein sequence ID" value="BBA36445.1"/>
    <property type="molecule type" value="Genomic_DNA"/>
</dbReference>
<keyword evidence="4 6" id="KW-1133">Transmembrane helix</keyword>
<dbReference type="InterPro" id="IPR050545">
    <property type="entry name" value="Mycobact_MmpL"/>
</dbReference>
<dbReference type="AlphaFoldDB" id="A0A250KXU4"/>
<dbReference type="PANTHER" id="PTHR33406:SF12">
    <property type="entry name" value="BLR2997 PROTEIN"/>
    <property type="match status" value="1"/>
</dbReference>
<protein>
    <submittedName>
        <fullName evidence="8">Predicted exporters of the rnd superfamily</fullName>
    </submittedName>
</protein>
<keyword evidence="3 6" id="KW-0812">Transmembrane</keyword>
<evidence type="ECO:0000256" key="4">
    <source>
        <dbReference type="ARBA" id="ARBA00022989"/>
    </source>
</evidence>
<feature type="transmembrane region" description="Helical" evidence="6">
    <location>
        <begin position="526"/>
        <end position="543"/>
    </location>
</feature>
<feature type="transmembrane region" description="Helical" evidence="6">
    <location>
        <begin position="415"/>
        <end position="444"/>
    </location>
</feature>
<feature type="transmembrane region" description="Helical" evidence="6">
    <location>
        <begin position="391"/>
        <end position="409"/>
    </location>
</feature>
<evidence type="ECO:0000256" key="3">
    <source>
        <dbReference type="ARBA" id="ARBA00022692"/>
    </source>
</evidence>
<evidence type="ECO:0000313" key="9">
    <source>
        <dbReference type="Proteomes" id="UP000266313"/>
    </source>
</evidence>
<evidence type="ECO:0000256" key="5">
    <source>
        <dbReference type="ARBA" id="ARBA00023136"/>
    </source>
</evidence>
<feature type="domain" description="SSD" evidence="7">
    <location>
        <begin position="761"/>
        <end position="887"/>
    </location>
</feature>
<feature type="transmembrane region" description="Helical" evidence="6">
    <location>
        <begin position="345"/>
        <end position="370"/>
    </location>
</feature>
<reference evidence="8 9" key="1">
    <citation type="submission" date="2016-12" db="EMBL/GenBank/DDBJ databases">
        <title>Genome sequencing of Methylocaldum marinum.</title>
        <authorList>
            <person name="Takeuchi M."/>
            <person name="Kamagata Y."/>
            <person name="Hiraoka S."/>
            <person name="Oshima K."/>
            <person name="Hattori M."/>
            <person name="Iwasaki W."/>
        </authorList>
    </citation>
    <scope>NUCLEOTIDE SEQUENCE [LARGE SCALE GENOMIC DNA]</scope>
    <source>
        <strain evidence="8 9">S8</strain>
    </source>
</reference>
<evidence type="ECO:0000259" key="7">
    <source>
        <dbReference type="PROSITE" id="PS50156"/>
    </source>
</evidence>
<feature type="transmembrane region" description="Helical" evidence="6">
    <location>
        <begin position="318"/>
        <end position="339"/>
    </location>
</feature>
<keyword evidence="5 6" id="KW-0472">Membrane</keyword>
<evidence type="ECO:0000313" key="8">
    <source>
        <dbReference type="EMBL" id="BBA36445.1"/>
    </source>
</evidence>
<feature type="transmembrane region" description="Helical" evidence="6">
    <location>
        <begin position="737"/>
        <end position="755"/>
    </location>
</feature>
<dbReference type="Gene3D" id="1.20.1640.10">
    <property type="entry name" value="Multidrug efflux transporter AcrB transmembrane domain"/>
    <property type="match status" value="2"/>
</dbReference>
<dbReference type="PROSITE" id="PS50156">
    <property type="entry name" value="SSD"/>
    <property type="match status" value="2"/>
</dbReference>
<keyword evidence="2" id="KW-1003">Cell membrane</keyword>
<accession>A0A250KXU4</accession>
<evidence type="ECO:0000256" key="1">
    <source>
        <dbReference type="ARBA" id="ARBA00004651"/>
    </source>
</evidence>
<dbReference type="PANTHER" id="PTHR33406">
    <property type="entry name" value="MEMBRANE PROTEIN MJ1562-RELATED"/>
    <property type="match status" value="1"/>
</dbReference>
<feature type="transmembrane region" description="Helical" evidence="6">
    <location>
        <begin position="492"/>
        <end position="514"/>
    </location>
</feature>
<dbReference type="InterPro" id="IPR004869">
    <property type="entry name" value="MMPL_dom"/>
</dbReference>
<dbReference type="OrthoDB" id="9803781at2"/>
<dbReference type="Pfam" id="PF03176">
    <property type="entry name" value="MMPL"/>
    <property type="match status" value="2"/>
</dbReference>
<comment type="subcellular location">
    <subcellularLocation>
        <location evidence="1">Cell membrane</location>
        <topology evidence="1">Multi-pass membrane protein</topology>
    </subcellularLocation>
</comment>
<sequence>MENFLLKVGRFFFDLPDRILRFKWPILIALIGASAVMVLGALTRLHVNTSANSFLAPDDPAMVALDNFRAQFGGDDTVVLVYRARNGDVFSGEALTAVQALTEDLLNWQDLEPGGYTDANGRPVDLTELKHIRDVRSLSNIRVQSAQGDTLRSERLLPRHIPETPAALSEIKAKAMAKDYYRLAYFSNDGQYGAVVIKTDFGVIPEDGYVPAVDGSEVSLDDSLALPGAADPGYDADADLGKVVYKKTTNGEYARFVKSLKSVYAKYDGTLDFYPVGYPPLMEFVQKVLNQAVGLNIGMVLINVVLLWLLFRSFSAVLWPMVTIILSIVWVCGAAAWSGTQVSTMITLALMLVFVCGIADCVHVMNAYLLHRRAGLAHRSALSTAYGETGLPMFVTSVTNMVGTCALVLSDLLPIRVFAVLSTLGVGMAYLFTLVLLPILLDIWHPVKAHAPTRSGRLDRLAAGWRGLSVAVKLPLAIGYCGLLIVLGGPELGGFIATISLMTYFTVAAQTRLFEGLPGLAARHSFKILVIFAVVFAACLYGKSQVRVDSSLVELTREGSDIRVAYETADRHMAGTQTMEIMIDTGASEGILNPALLARMDTLQRRVLARYPEEISRTFSLADIVKETNQLMHGDDPAYFSIPDSQILISQLLYLYNSANPSDRRSLVSDDYSQSHIALNVYSAGSYQYKRFFAELGAEIDRTFADLKAELPDLKVTLTGSVPLMMRTQDIIATSQYGSFMLALAVISAIMVLTLGSLQAGLLAIIPNLIPSLFTYGLLGLLGIPLDTDTLLLAPVIIGLSVDDTTHFITHYRMALVKTRDMTEALRGTIVEVGPAVVSTGMVLGLGFGILSFSDYLGTAKMGFFGALSIFVGVLCELFLLPALLLIFKPKFGLKDLAATFDLQRQSV</sequence>
<dbReference type="GO" id="GO:0005886">
    <property type="term" value="C:plasma membrane"/>
    <property type="evidence" value="ECO:0007669"/>
    <property type="project" value="UniProtKB-SubCell"/>
</dbReference>
<proteinExistence type="predicted"/>
<keyword evidence="9" id="KW-1185">Reference proteome</keyword>
<evidence type="ECO:0000256" key="2">
    <source>
        <dbReference type="ARBA" id="ARBA00022475"/>
    </source>
</evidence>
<gene>
    <name evidence="8" type="ORF">sS8_4515</name>
</gene>
<name>A0A250KXU4_9GAMM</name>
<organism evidence="8 9">
    <name type="scientific">Methylocaldum marinum</name>
    <dbReference type="NCBI Taxonomy" id="1432792"/>
    <lineage>
        <taxon>Bacteria</taxon>
        <taxon>Pseudomonadati</taxon>
        <taxon>Pseudomonadota</taxon>
        <taxon>Gammaproteobacteria</taxon>
        <taxon>Methylococcales</taxon>
        <taxon>Methylococcaceae</taxon>
        <taxon>Methylocaldum</taxon>
    </lineage>
</organism>
<feature type="transmembrane region" description="Helical" evidence="6">
    <location>
        <begin position="762"/>
        <end position="784"/>
    </location>
</feature>
<feature type="transmembrane region" description="Helical" evidence="6">
    <location>
        <begin position="863"/>
        <end position="888"/>
    </location>
</feature>
<evidence type="ECO:0000256" key="6">
    <source>
        <dbReference type="SAM" id="Phobius"/>
    </source>
</evidence>
<dbReference type="KEGG" id="mmai:sS8_4515"/>
<dbReference type="RefSeq" id="WP_119631608.1">
    <property type="nucleotide sequence ID" value="NZ_AP017928.1"/>
</dbReference>
<dbReference type="SUPFAM" id="SSF82866">
    <property type="entry name" value="Multidrug efflux transporter AcrB transmembrane domain"/>
    <property type="match status" value="2"/>
</dbReference>
<feature type="transmembrane region" description="Helical" evidence="6">
    <location>
        <begin position="21"/>
        <end position="42"/>
    </location>
</feature>
<feature type="domain" description="SSD" evidence="7">
    <location>
        <begin position="321"/>
        <end position="443"/>
    </location>
</feature>
<dbReference type="Proteomes" id="UP000266313">
    <property type="component" value="Chromosome"/>
</dbReference>
<feature type="transmembrane region" description="Helical" evidence="6">
    <location>
        <begin position="292"/>
        <end position="311"/>
    </location>
</feature>
<feature type="transmembrane region" description="Helical" evidence="6">
    <location>
        <begin position="830"/>
        <end position="851"/>
    </location>
</feature>